<proteinExistence type="predicted"/>
<gene>
    <name evidence="1" type="ORF">POM88_028322</name>
</gene>
<dbReference type="EMBL" id="JAUIZM010000006">
    <property type="protein sequence ID" value="KAK1381578.1"/>
    <property type="molecule type" value="Genomic_DNA"/>
</dbReference>
<keyword evidence="2" id="KW-1185">Reference proteome</keyword>
<organism evidence="1 2">
    <name type="scientific">Heracleum sosnowskyi</name>
    <dbReference type="NCBI Taxonomy" id="360622"/>
    <lineage>
        <taxon>Eukaryota</taxon>
        <taxon>Viridiplantae</taxon>
        <taxon>Streptophyta</taxon>
        <taxon>Embryophyta</taxon>
        <taxon>Tracheophyta</taxon>
        <taxon>Spermatophyta</taxon>
        <taxon>Magnoliopsida</taxon>
        <taxon>eudicotyledons</taxon>
        <taxon>Gunneridae</taxon>
        <taxon>Pentapetalae</taxon>
        <taxon>asterids</taxon>
        <taxon>campanulids</taxon>
        <taxon>Apiales</taxon>
        <taxon>Apiaceae</taxon>
        <taxon>Apioideae</taxon>
        <taxon>apioid superclade</taxon>
        <taxon>Tordylieae</taxon>
        <taxon>Tordyliinae</taxon>
        <taxon>Heracleum</taxon>
    </lineage>
</organism>
<dbReference type="AlphaFoldDB" id="A0AAD8IAE1"/>
<comment type="caution">
    <text evidence="1">The sequence shown here is derived from an EMBL/GenBank/DDBJ whole genome shotgun (WGS) entry which is preliminary data.</text>
</comment>
<sequence>MLEVSLFKQPPHLVRILMSSSEEAISQEGLTKVKVAEATKSARETISHCLVEYSFARSCWDRTSIGVDTTVTGSFADWLDDKFKLFEGDNRKILVITCWAIWKVRNELVWKKKGSSVAAVGILAHNFLSQWSQAQDKNDVPTAAFLSTRDDSEKWIKPVGDVKINVDAALFTETGRFSFACVARDAKGVFLEAISCCRTGCVTPEMAEAMGVRGFELGEKETMAYCSYGSSKYS</sequence>
<reference evidence="1" key="2">
    <citation type="submission" date="2023-05" db="EMBL/GenBank/DDBJ databases">
        <authorList>
            <person name="Schelkunov M.I."/>
        </authorList>
    </citation>
    <scope>NUCLEOTIDE SEQUENCE</scope>
    <source>
        <strain evidence="1">Hsosn_3</strain>
        <tissue evidence="1">Leaf</tissue>
    </source>
</reference>
<dbReference type="InterPro" id="IPR052929">
    <property type="entry name" value="RNase_H-like_EbsB-rel"/>
</dbReference>
<name>A0AAD8IAE1_9APIA</name>
<accession>A0AAD8IAE1</accession>
<dbReference type="PANTHER" id="PTHR47074">
    <property type="entry name" value="BNAC02G40300D PROTEIN"/>
    <property type="match status" value="1"/>
</dbReference>
<evidence type="ECO:0000313" key="1">
    <source>
        <dbReference type="EMBL" id="KAK1381578.1"/>
    </source>
</evidence>
<dbReference type="Proteomes" id="UP001237642">
    <property type="component" value="Unassembled WGS sequence"/>
</dbReference>
<protein>
    <recommendedName>
        <fullName evidence="3">RNase H type-1 domain-containing protein</fullName>
    </recommendedName>
</protein>
<reference evidence="1" key="1">
    <citation type="submission" date="2023-02" db="EMBL/GenBank/DDBJ databases">
        <title>Genome of toxic invasive species Heracleum sosnowskyi carries increased number of genes despite the absence of recent whole-genome duplications.</title>
        <authorList>
            <person name="Schelkunov M."/>
            <person name="Shtratnikova V."/>
            <person name="Makarenko M."/>
            <person name="Klepikova A."/>
            <person name="Omelchenko D."/>
            <person name="Novikova G."/>
            <person name="Obukhova E."/>
            <person name="Bogdanov V."/>
            <person name="Penin A."/>
            <person name="Logacheva M."/>
        </authorList>
    </citation>
    <scope>NUCLEOTIDE SEQUENCE</scope>
    <source>
        <strain evidence="1">Hsosn_3</strain>
        <tissue evidence="1">Leaf</tissue>
    </source>
</reference>
<dbReference type="PANTHER" id="PTHR47074:SF11">
    <property type="entry name" value="REVERSE TRANSCRIPTASE-LIKE PROTEIN"/>
    <property type="match status" value="1"/>
</dbReference>
<evidence type="ECO:0000313" key="2">
    <source>
        <dbReference type="Proteomes" id="UP001237642"/>
    </source>
</evidence>
<evidence type="ECO:0008006" key="3">
    <source>
        <dbReference type="Google" id="ProtNLM"/>
    </source>
</evidence>